<reference evidence="6 14" key="2">
    <citation type="submission" date="2015-03" db="EMBL/GenBank/DDBJ databases">
        <authorList>
            <consortium name="Pathogen Informatics"/>
            <person name="Murphy D."/>
        </authorList>
    </citation>
    <scope>NUCLEOTIDE SEQUENCE [LARGE SCALE GENOMIC DNA]</scope>
    <source>
        <strain evidence="6 14">0268S</strain>
    </source>
</reference>
<name>A0A0T9JVQ5_MYCTX</name>
<dbReference type="Proteomes" id="UP000048600">
    <property type="component" value="Unassembled WGS sequence"/>
</dbReference>
<feature type="compositionally biased region" description="Gly residues" evidence="1">
    <location>
        <begin position="150"/>
        <end position="165"/>
    </location>
</feature>
<feature type="compositionally biased region" description="Basic residues" evidence="1">
    <location>
        <begin position="116"/>
        <end position="127"/>
    </location>
</feature>
<evidence type="ECO:0000313" key="12">
    <source>
        <dbReference type="Proteomes" id="UP000048948"/>
    </source>
</evidence>
<dbReference type="EMBL" id="CFOE01000754">
    <property type="protein sequence ID" value="CFE45445.1"/>
    <property type="molecule type" value="Genomic_DNA"/>
</dbReference>
<evidence type="ECO:0000256" key="1">
    <source>
        <dbReference type="SAM" id="MobiDB-lite"/>
    </source>
</evidence>
<evidence type="ECO:0000313" key="15">
    <source>
        <dbReference type="Proteomes" id="UP000050164"/>
    </source>
</evidence>
<feature type="region of interest" description="Disordered" evidence="1">
    <location>
        <begin position="101"/>
        <end position="176"/>
    </location>
</feature>
<dbReference type="Proteomes" id="UP000048289">
    <property type="component" value="Unassembled WGS sequence"/>
</dbReference>
<organism evidence="7 9">
    <name type="scientific">Mycobacterium tuberculosis</name>
    <dbReference type="NCBI Taxonomy" id="1773"/>
    <lineage>
        <taxon>Bacteria</taxon>
        <taxon>Bacillati</taxon>
        <taxon>Actinomycetota</taxon>
        <taxon>Actinomycetes</taxon>
        <taxon>Mycobacteriales</taxon>
        <taxon>Mycobacteriaceae</taxon>
        <taxon>Mycobacterium</taxon>
        <taxon>Mycobacterium tuberculosis complex</taxon>
    </lineage>
</organism>
<evidence type="ECO:0000313" key="8">
    <source>
        <dbReference type="EMBL" id="COX22161.1"/>
    </source>
</evidence>
<evidence type="ECO:0000313" key="7">
    <source>
        <dbReference type="EMBL" id="COV28445.1"/>
    </source>
</evidence>
<dbReference type="EMBL" id="COPH01000064">
    <property type="protein sequence ID" value="CLX15321.1"/>
    <property type="molecule type" value="Genomic_DNA"/>
</dbReference>
<evidence type="ECO:0000313" key="14">
    <source>
        <dbReference type="Proteomes" id="UP000050139"/>
    </source>
</evidence>
<evidence type="ECO:0000313" key="13">
    <source>
        <dbReference type="Proteomes" id="UP000049023"/>
    </source>
</evidence>
<dbReference type="EMBL" id="CHKL01000717">
    <property type="protein sequence ID" value="COX22161.1"/>
    <property type="molecule type" value="Genomic_DNA"/>
</dbReference>
<dbReference type="EMBL" id="CNGE01000491">
    <property type="protein sequence ID" value="CKS85733.1"/>
    <property type="molecule type" value="Genomic_DNA"/>
</dbReference>
<evidence type="ECO:0000313" key="11">
    <source>
        <dbReference type="Proteomes" id="UP000048600"/>
    </source>
</evidence>
<reference evidence="9 10" key="1">
    <citation type="submission" date="2015-03" db="EMBL/GenBank/DDBJ databases">
        <authorList>
            <consortium name="Pathogen Informatics"/>
        </authorList>
    </citation>
    <scope>NUCLEOTIDE SEQUENCE [LARGE SCALE GENOMIC DNA]</scope>
    <source>
        <strain evidence="5 12">Bir 172</strain>
        <strain evidence="4 15">Bir 185</strain>
        <strain evidence="3 13">Bir 187</strain>
        <strain evidence="7 9">G09801536</strain>
        <strain evidence="2 10">G09901357</strain>
        <strain evidence="8 11">P00601463</strain>
    </source>
</reference>
<dbReference type="Proteomes" id="UP000050139">
    <property type="component" value="Unassembled WGS sequence"/>
</dbReference>
<dbReference type="EMBL" id="CNFT01001027">
    <property type="protein sequence ID" value="CKS74369.1"/>
    <property type="molecule type" value="Genomic_DNA"/>
</dbReference>
<dbReference type="Proteomes" id="UP000045842">
    <property type="component" value="Unassembled WGS sequence"/>
</dbReference>
<evidence type="ECO:0000313" key="3">
    <source>
        <dbReference type="EMBL" id="CKR43218.1"/>
    </source>
</evidence>
<dbReference type="EMBL" id="CSAD01000163">
    <property type="protein sequence ID" value="COV28445.1"/>
    <property type="molecule type" value="Genomic_DNA"/>
</dbReference>
<dbReference type="EMBL" id="CNFU01000207">
    <property type="protein sequence ID" value="CKR43218.1"/>
    <property type="molecule type" value="Genomic_DNA"/>
</dbReference>
<evidence type="ECO:0000313" key="10">
    <source>
        <dbReference type="Proteomes" id="UP000048289"/>
    </source>
</evidence>
<dbReference type="Proteomes" id="UP000049023">
    <property type="component" value="Unassembled WGS sequence"/>
</dbReference>
<proteinExistence type="predicted"/>
<dbReference type="Proteomes" id="UP000048948">
    <property type="component" value="Unassembled WGS sequence"/>
</dbReference>
<sequence>MAGHGNRTARYRTGIRAADRRVCRGVRGICRLVAGGRAAWRPRCTGTGSRGCGAARAVRGDGVTGRAVEVGRSASGCGDRSFARRDRCRLRCRRAVAARRRTGGHAAQQVAGRTGRPGRHGVHRVRCRPGAGFVGALRRSGQHRRRQRPLGGGGVGRSGRAGGADRGVLHQGTADPPDRGGLCLAFGGGRGDPWPTRRSSVRHRTAIHAYRLLLYGDRKSFGYSWFGRRLLVPQRPPDRAIRPGGAQRLRAGLPHVHRIQPASGVDYRCRGNIRRVHRR</sequence>
<accession>A0A0T9JVQ5</accession>
<evidence type="ECO:0000313" key="2">
    <source>
        <dbReference type="EMBL" id="CFE45445.1"/>
    </source>
</evidence>
<evidence type="ECO:0000313" key="6">
    <source>
        <dbReference type="EMBL" id="CLX15321.1"/>
    </source>
</evidence>
<dbReference type="AlphaFoldDB" id="A0A0T9JVQ5"/>
<protein>
    <submittedName>
        <fullName evidence="7">Uncharacterized protein</fullName>
    </submittedName>
</protein>
<dbReference type="Proteomes" id="UP000050164">
    <property type="component" value="Unassembled WGS sequence"/>
</dbReference>
<gene>
    <name evidence="7" type="ORF">ERS007679_01507</name>
    <name evidence="2" type="ORF">ERS007681_03834</name>
    <name evidence="8" type="ORF">ERS007741_04008</name>
    <name evidence="5" type="ORF">ERS027646_02579</name>
    <name evidence="4" type="ORF">ERS027659_03510</name>
    <name evidence="3" type="ORF">ERS027661_01298</name>
    <name evidence="6" type="ORF">ERS094118_04112</name>
</gene>
<evidence type="ECO:0000313" key="4">
    <source>
        <dbReference type="EMBL" id="CKS74369.1"/>
    </source>
</evidence>
<evidence type="ECO:0000313" key="5">
    <source>
        <dbReference type="EMBL" id="CKS85733.1"/>
    </source>
</evidence>
<evidence type="ECO:0000313" key="9">
    <source>
        <dbReference type="Proteomes" id="UP000045842"/>
    </source>
</evidence>